<proteinExistence type="predicted"/>
<dbReference type="Proteomes" id="UP000008953">
    <property type="component" value="Chromosome"/>
</dbReference>
<dbReference type="KEGG" id="rix:RO1_30200"/>
<gene>
    <name evidence="2" type="ORF">RO1_30200</name>
</gene>
<name>D4L185_9FIRM</name>
<reference evidence="2 3" key="1">
    <citation type="submission" date="2010-03" db="EMBL/GenBank/DDBJ databases">
        <title>The genome sequence of Roseburia intestinalis XB6B4.</title>
        <authorList>
            <consortium name="metaHIT consortium -- http://www.metahit.eu/"/>
            <person name="Pajon A."/>
            <person name="Turner K."/>
            <person name="Parkhill J."/>
            <person name="Bernalier A."/>
        </authorList>
    </citation>
    <scope>NUCLEOTIDE SEQUENCE [LARGE SCALE GENOMIC DNA]</scope>
    <source>
        <strain evidence="2 3">XB6B4</strain>
    </source>
</reference>
<evidence type="ECO:0000313" key="3">
    <source>
        <dbReference type="Proteomes" id="UP000008953"/>
    </source>
</evidence>
<accession>D4L185</accession>
<dbReference type="EMBL" id="FP929050">
    <property type="protein sequence ID" value="CBL13375.1"/>
    <property type="molecule type" value="Genomic_DNA"/>
</dbReference>
<dbReference type="HOGENOM" id="CLU_3417020_0_0_9"/>
<reference evidence="2 3" key="2">
    <citation type="submission" date="2010-03" db="EMBL/GenBank/DDBJ databases">
        <authorList>
            <person name="Pajon A."/>
        </authorList>
    </citation>
    <scope>NUCLEOTIDE SEQUENCE [LARGE SCALE GENOMIC DNA]</scope>
    <source>
        <strain evidence="2 3">XB6B4</strain>
    </source>
</reference>
<sequence length="26" mass="2762">MSRSCGERANAGNSFGENGNKETEDT</sequence>
<organism evidence="2 3">
    <name type="scientific">Roseburia intestinalis XB6B4</name>
    <dbReference type="NCBI Taxonomy" id="718255"/>
    <lineage>
        <taxon>Bacteria</taxon>
        <taxon>Bacillati</taxon>
        <taxon>Bacillota</taxon>
        <taxon>Clostridia</taxon>
        <taxon>Lachnospirales</taxon>
        <taxon>Lachnospiraceae</taxon>
        <taxon>Roseburia</taxon>
    </lineage>
</organism>
<evidence type="ECO:0000313" key="2">
    <source>
        <dbReference type="EMBL" id="CBL13375.1"/>
    </source>
</evidence>
<feature type="region of interest" description="Disordered" evidence="1">
    <location>
        <begin position="1"/>
        <end position="26"/>
    </location>
</feature>
<protein>
    <submittedName>
        <fullName evidence="2">Uncharacterized protein</fullName>
    </submittedName>
</protein>
<dbReference type="AlphaFoldDB" id="D4L185"/>
<evidence type="ECO:0000256" key="1">
    <source>
        <dbReference type="SAM" id="MobiDB-lite"/>
    </source>
</evidence>